<dbReference type="PANTHER" id="PTHR12110:SF52">
    <property type="entry name" value="XYLOSE ISOMERASE"/>
    <property type="match status" value="1"/>
</dbReference>
<dbReference type="InterPro" id="IPR050312">
    <property type="entry name" value="IolE/XylAMocC-like"/>
</dbReference>
<evidence type="ECO:0000313" key="3">
    <source>
        <dbReference type="Proteomes" id="UP000263642"/>
    </source>
</evidence>
<dbReference type="InterPro" id="IPR013022">
    <property type="entry name" value="Xyl_isomerase-like_TIM-brl"/>
</dbReference>
<dbReference type="AlphaFoldDB" id="A0A3D3R290"/>
<dbReference type="InterPro" id="IPR036237">
    <property type="entry name" value="Xyl_isomerase-like_sf"/>
</dbReference>
<comment type="caution">
    <text evidence="2">The sequence shown here is derived from an EMBL/GenBank/DDBJ whole genome shotgun (WGS) entry which is preliminary data.</text>
</comment>
<dbReference type="EMBL" id="DQAY01000009">
    <property type="protein sequence ID" value="HCO21750.1"/>
    <property type="molecule type" value="Genomic_DNA"/>
</dbReference>
<dbReference type="GO" id="GO:0016853">
    <property type="term" value="F:isomerase activity"/>
    <property type="evidence" value="ECO:0007669"/>
    <property type="project" value="UniProtKB-KW"/>
</dbReference>
<dbReference type="Proteomes" id="UP000263642">
    <property type="component" value="Unassembled WGS sequence"/>
</dbReference>
<organism evidence="2 3">
    <name type="scientific">Gimesia maris</name>
    <dbReference type="NCBI Taxonomy" id="122"/>
    <lineage>
        <taxon>Bacteria</taxon>
        <taxon>Pseudomonadati</taxon>
        <taxon>Planctomycetota</taxon>
        <taxon>Planctomycetia</taxon>
        <taxon>Planctomycetales</taxon>
        <taxon>Planctomycetaceae</taxon>
        <taxon>Gimesia</taxon>
    </lineage>
</organism>
<sequence>MKPGYNTNGLAFHRWDDAISLLAETGYQSIALTVDHYCLNPYAVDLDQRLQEMQALLQKYQLSSVIETGARFLLDPREKHEPTLLTADPPSRARRIDFLKRCVDLAASLKSDAVSFWAGQLKQDLQREDALELLAEGCREVIAYAAEKEVRLAFEPEPGMLIETLQDFADLNERVRHPCFGLTVDIGHLQCMGELPISQFLSPWKDRVFNIHIEDMVQGAHDHLRFGAGDIDFSDVIHGLREIDYQGGLHVELSRHSHMAPEVVRESYAFLTDLMQTGG</sequence>
<gene>
    <name evidence="2" type="ORF">DIT97_01275</name>
</gene>
<keyword evidence="2" id="KW-0413">Isomerase</keyword>
<dbReference type="Gene3D" id="3.20.20.150">
    <property type="entry name" value="Divalent-metal-dependent TIM barrel enzymes"/>
    <property type="match status" value="1"/>
</dbReference>
<accession>A0A3D3R290</accession>
<proteinExistence type="predicted"/>
<reference evidence="2 3" key="1">
    <citation type="journal article" date="2018" name="Nat. Biotechnol.">
        <title>A standardized bacterial taxonomy based on genome phylogeny substantially revises the tree of life.</title>
        <authorList>
            <person name="Parks D.H."/>
            <person name="Chuvochina M."/>
            <person name="Waite D.W."/>
            <person name="Rinke C."/>
            <person name="Skarshewski A."/>
            <person name="Chaumeil P.A."/>
            <person name="Hugenholtz P."/>
        </authorList>
    </citation>
    <scope>NUCLEOTIDE SEQUENCE [LARGE SCALE GENOMIC DNA]</scope>
    <source>
        <strain evidence="2">UBA9375</strain>
    </source>
</reference>
<dbReference type="SUPFAM" id="SSF51658">
    <property type="entry name" value="Xylose isomerase-like"/>
    <property type="match status" value="1"/>
</dbReference>
<name>A0A3D3R290_9PLAN</name>
<evidence type="ECO:0000313" key="2">
    <source>
        <dbReference type="EMBL" id="HCO21750.1"/>
    </source>
</evidence>
<dbReference type="Pfam" id="PF01261">
    <property type="entry name" value="AP_endonuc_2"/>
    <property type="match status" value="1"/>
</dbReference>
<evidence type="ECO:0000259" key="1">
    <source>
        <dbReference type="Pfam" id="PF01261"/>
    </source>
</evidence>
<feature type="domain" description="Xylose isomerase-like TIM barrel" evidence="1">
    <location>
        <begin position="20"/>
        <end position="273"/>
    </location>
</feature>
<dbReference type="PANTHER" id="PTHR12110">
    <property type="entry name" value="HYDROXYPYRUVATE ISOMERASE"/>
    <property type="match status" value="1"/>
</dbReference>
<protein>
    <submittedName>
        <fullName evidence="2">Sugar phosphate isomerase/epimerase</fullName>
    </submittedName>
</protein>